<protein>
    <submittedName>
        <fullName evidence="14">Protein C2-DOMAIN ABA-RELATED 4</fullName>
    </submittedName>
</protein>
<dbReference type="AlphaFoldDB" id="A0A6I9RVC9"/>
<dbReference type="RefSeq" id="XP_010928845.1">
    <property type="nucleotide sequence ID" value="XM_010930543.3"/>
</dbReference>
<evidence type="ECO:0000256" key="1">
    <source>
        <dbReference type="ARBA" id="ARBA00004123"/>
    </source>
</evidence>
<keyword evidence="4" id="KW-1003">Cell membrane</keyword>
<dbReference type="GO" id="GO:0005886">
    <property type="term" value="C:plasma membrane"/>
    <property type="evidence" value="ECO:0007669"/>
    <property type="project" value="UniProtKB-SubCell"/>
</dbReference>
<keyword evidence="3" id="KW-0343">GTPase activation</keyword>
<dbReference type="InterPro" id="IPR044562">
    <property type="entry name" value="CAR1-11"/>
</dbReference>
<accession>A0A6I9RVC9</accession>
<dbReference type="CDD" id="cd04038">
    <property type="entry name" value="C2_ArfGAP"/>
    <property type="match status" value="1"/>
</dbReference>
<dbReference type="SUPFAM" id="SSF49562">
    <property type="entry name" value="C2 domain (Calcium/lipid-binding domain, CaLB)"/>
    <property type="match status" value="1"/>
</dbReference>
<evidence type="ECO:0000256" key="11">
    <source>
        <dbReference type="ARBA" id="ARBA00024037"/>
    </source>
</evidence>
<evidence type="ECO:0000259" key="12">
    <source>
        <dbReference type="PROSITE" id="PS50004"/>
    </source>
</evidence>
<keyword evidence="8" id="KW-0446">Lipid-binding</keyword>
<evidence type="ECO:0000313" key="14">
    <source>
        <dbReference type="RefSeq" id="XP_010928845.1"/>
    </source>
</evidence>
<evidence type="ECO:0000256" key="8">
    <source>
        <dbReference type="ARBA" id="ARBA00023121"/>
    </source>
</evidence>
<keyword evidence="6" id="KW-0479">Metal-binding</keyword>
<keyword evidence="10" id="KW-0539">Nucleus</keyword>
<dbReference type="SMART" id="SM00239">
    <property type="entry name" value="C2"/>
    <property type="match status" value="1"/>
</dbReference>
<dbReference type="GO" id="GO:0009738">
    <property type="term" value="P:abscisic acid-activated signaling pathway"/>
    <property type="evidence" value="ECO:0007669"/>
    <property type="project" value="UniProtKB-KW"/>
</dbReference>
<keyword evidence="9" id="KW-0472">Membrane</keyword>
<dbReference type="GO" id="GO:0008289">
    <property type="term" value="F:lipid binding"/>
    <property type="evidence" value="ECO:0007669"/>
    <property type="project" value="UniProtKB-KW"/>
</dbReference>
<keyword evidence="7" id="KW-0106">Calcium</keyword>
<dbReference type="Gene3D" id="2.60.40.150">
    <property type="entry name" value="C2 domain"/>
    <property type="match status" value="1"/>
</dbReference>
<comment type="similarity">
    <text evidence="11">Belongs to the plant CAR protein family.</text>
</comment>
<dbReference type="InParanoid" id="A0A6I9RVC9"/>
<proteinExistence type="inferred from homology"/>
<dbReference type="OrthoDB" id="73919at2759"/>
<dbReference type="GO" id="GO:0005096">
    <property type="term" value="F:GTPase activator activity"/>
    <property type="evidence" value="ECO:0007669"/>
    <property type="project" value="UniProtKB-KW"/>
</dbReference>
<dbReference type="KEGG" id="egu:105050492"/>
<keyword evidence="13" id="KW-1185">Reference proteome</keyword>
<evidence type="ECO:0000256" key="10">
    <source>
        <dbReference type="ARBA" id="ARBA00023242"/>
    </source>
</evidence>
<dbReference type="PANTHER" id="PTHR45933">
    <property type="entry name" value="PROTEIN C2-DOMAIN ABA-RELATED 4"/>
    <property type="match status" value="1"/>
</dbReference>
<name>A0A6I9RVC9_ELAGV</name>
<reference evidence="14" key="1">
    <citation type="submission" date="2025-08" db="UniProtKB">
        <authorList>
            <consortium name="RefSeq"/>
        </authorList>
    </citation>
    <scope>IDENTIFICATION</scope>
</reference>
<gene>
    <name evidence="14" type="primary">LOC105050492</name>
</gene>
<dbReference type="PROSITE" id="PS50004">
    <property type="entry name" value="C2"/>
    <property type="match status" value="1"/>
</dbReference>
<evidence type="ECO:0000256" key="2">
    <source>
        <dbReference type="ARBA" id="ARBA00004236"/>
    </source>
</evidence>
<sequence>MEHLLGLIRVRVVRGVNLAYRDTRGSDPYVVLRMGRQKLKTSVKKKNVNPEWNEDLTLSVSDPTQTIRLEVFDKDTFSRDDRMGDAEFGIQSFLEAVRMDLSGLPNGTIITTVRPARNNCLSGDSSIVWKDGRITQDLVLRLRNVESGEVELQLQWVSIPGAAGL</sequence>
<evidence type="ECO:0000256" key="6">
    <source>
        <dbReference type="ARBA" id="ARBA00022723"/>
    </source>
</evidence>
<evidence type="ECO:0000256" key="5">
    <source>
        <dbReference type="ARBA" id="ARBA00022682"/>
    </source>
</evidence>
<keyword evidence="5" id="KW-0938">Abscisic acid signaling pathway</keyword>
<evidence type="ECO:0000313" key="13">
    <source>
        <dbReference type="Proteomes" id="UP000504607"/>
    </source>
</evidence>
<dbReference type="Proteomes" id="UP000504607">
    <property type="component" value="Chromosome 1"/>
</dbReference>
<evidence type="ECO:0000256" key="7">
    <source>
        <dbReference type="ARBA" id="ARBA00022837"/>
    </source>
</evidence>
<dbReference type="InterPro" id="IPR035892">
    <property type="entry name" value="C2_domain_sf"/>
</dbReference>
<feature type="domain" description="C2" evidence="12">
    <location>
        <begin position="1"/>
        <end position="103"/>
    </location>
</feature>
<dbReference type="Pfam" id="PF00168">
    <property type="entry name" value="C2"/>
    <property type="match status" value="1"/>
</dbReference>
<dbReference type="GeneID" id="105050492"/>
<organism evidence="13 14">
    <name type="scientific">Elaeis guineensis var. tenera</name>
    <name type="common">Oil palm</name>
    <dbReference type="NCBI Taxonomy" id="51953"/>
    <lineage>
        <taxon>Eukaryota</taxon>
        <taxon>Viridiplantae</taxon>
        <taxon>Streptophyta</taxon>
        <taxon>Embryophyta</taxon>
        <taxon>Tracheophyta</taxon>
        <taxon>Spermatophyta</taxon>
        <taxon>Magnoliopsida</taxon>
        <taxon>Liliopsida</taxon>
        <taxon>Arecaceae</taxon>
        <taxon>Arecoideae</taxon>
        <taxon>Cocoseae</taxon>
        <taxon>Elaeidinae</taxon>
        <taxon>Elaeis</taxon>
    </lineage>
</organism>
<dbReference type="PANTHER" id="PTHR45933:SF20">
    <property type="entry name" value="OS07G0108400 PROTEIN"/>
    <property type="match status" value="1"/>
</dbReference>
<dbReference type="InterPro" id="IPR000008">
    <property type="entry name" value="C2_dom"/>
</dbReference>
<comment type="subcellular location">
    <subcellularLocation>
        <location evidence="2">Cell membrane</location>
    </subcellularLocation>
    <subcellularLocation>
        <location evidence="1">Nucleus</location>
    </subcellularLocation>
</comment>
<dbReference type="FunCoup" id="A0A6I9RVC9">
    <property type="interactions" value="5"/>
</dbReference>
<evidence type="ECO:0000256" key="4">
    <source>
        <dbReference type="ARBA" id="ARBA00022475"/>
    </source>
</evidence>
<dbReference type="GO" id="GO:0046872">
    <property type="term" value="F:metal ion binding"/>
    <property type="evidence" value="ECO:0007669"/>
    <property type="project" value="UniProtKB-KW"/>
</dbReference>
<dbReference type="GO" id="GO:0005634">
    <property type="term" value="C:nucleus"/>
    <property type="evidence" value="ECO:0007669"/>
    <property type="project" value="UniProtKB-SubCell"/>
</dbReference>
<evidence type="ECO:0000256" key="9">
    <source>
        <dbReference type="ARBA" id="ARBA00023136"/>
    </source>
</evidence>
<evidence type="ECO:0000256" key="3">
    <source>
        <dbReference type="ARBA" id="ARBA00022468"/>
    </source>
</evidence>